<dbReference type="Proteomes" id="UP000294593">
    <property type="component" value="Unassembled WGS sequence"/>
</dbReference>
<feature type="domain" description="NadR/Ttd14 AAA" evidence="1">
    <location>
        <begin position="12"/>
        <end position="170"/>
    </location>
</feature>
<keyword evidence="3" id="KW-1185">Reference proteome</keyword>
<dbReference type="InterPro" id="IPR038727">
    <property type="entry name" value="NadR/Ttd14_AAA_dom"/>
</dbReference>
<sequence>MKTTLPRQGRIVALVGAESTGKTTLAHDLFRALLARGHDAVVVSETLRAFCDTQGRTPRADEQAALAAEHSRRIREAAQRHTLVLADTTALMTAVYSDLLFDDRSLYAEAMAEHARCELTLLTSLDLAWVADGLQRDGPQVREPVDRLVRQALMEAGQPFGIVAGQGNQRLRHALAMVDHMLDAPARVRRSTEGAGAGPAAATPRWRAVCTHCDDDASCEQHWLTRGLRNGG</sequence>
<dbReference type="InterPro" id="IPR052735">
    <property type="entry name" value="NAD_biosynth-regulator"/>
</dbReference>
<evidence type="ECO:0000313" key="3">
    <source>
        <dbReference type="Proteomes" id="UP000294593"/>
    </source>
</evidence>
<dbReference type="Gene3D" id="3.40.50.300">
    <property type="entry name" value="P-loop containing nucleotide triphosphate hydrolases"/>
    <property type="match status" value="1"/>
</dbReference>
<organism evidence="2 3">
    <name type="scientific">Aquabacterium commune</name>
    <dbReference type="NCBI Taxonomy" id="70586"/>
    <lineage>
        <taxon>Bacteria</taxon>
        <taxon>Pseudomonadati</taxon>
        <taxon>Pseudomonadota</taxon>
        <taxon>Betaproteobacteria</taxon>
        <taxon>Burkholderiales</taxon>
        <taxon>Aquabacterium</taxon>
    </lineage>
</organism>
<name>A0A4R6R8I4_9BURK</name>
<dbReference type="RefSeq" id="WP_133609503.1">
    <property type="nucleotide sequence ID" value="NZ_SNXW01000006.1"/>
</dbReference>
<dbReference type="SUPFAM" id="SSF52540">
    <property type="entry name" value="P-loop containing nucleoside triphosphate hydrolases"/>
    <property type="match status" value="1"/>
</dbReference>
<dbReference type="PANTHER" id="PTHR37512">
    <property type="entry name" value="TRIFUNCTIONAL NAD BIOSYNTHESIS/REGULATOR PROTEIN NADR"/>
    <property type="match status" value="1"/>
</dbReference>
<evidence type="ECO:0000259" key="1">
    <source>
        <dbReference type="Pfam" id="PF13521"/>
    </source>
</evidence>
<keyword evidence="2" id="KW-0808">Transferase</keyword>
<gene>
    <name evidence="2" type="ORF">EV672_106222</name>
</gene>
<reference evidence="2 3" key="1">
    <citation type="submission" date="2019-03" db="EMBL/GenBank/DDBJ databases">
        <title>Genomic Encyclopedia of Type Strains, Phase IV (KMG-IV): sequencing the most valuable type-strain genomes for metagenomic binning, comparative biology and taxonomic classification.</title>
        <authorList>
            <person name="Goeker M."/>
        </authorList>
    </citation>
    <scope>NUCLEOTIDE SEQUENCE [LARGE SCALE GENOMIC DNA]</scope>
    <source>
        <strain evidence="2 3">DSM 11901</strain>
    </source>
</reference>
<dbReference type="Pfam" id="PF13521">
    <property type="entry name" value="AAA_28"/>
    <property type="match status" value="1"/>
</dbReference>
<protein>
    <submittedName>
        <fullName evidence="2">Nicotinamide riboside kinase</fullName>
    </submittedName>
</protein>
<dbReference type="AlphaFoldDB" id="A0A4R6R8I4"/>
<dbReference type="InterPro" id="IPR027417">
    <property type="entry name" value="P-loop_NTPase"/>
</dbReference>
<evidence type="ECO:0000313" key="2">
    <source>
        <dbReference type="EMBL" id="TDP82259.1"/>
    </source>
</evidence>
<dbReference type="GO" id="GO:0016301">
    <property type="term" value="F:kinase activity"/>
    <property type="evidence" value="ECO:0007669"/>
    <property type="project" value="UniProtKB-KW"/>
</dbReference>
<keyword evidence="2" id="KW-0418">Kinase</keyword>
<accession>A0A4R6R8I4</accession>
<proteinExistence type="predicted"/>
<comment type="caution">
    <text evidence="2">The sequence shown here is derived from an EMBL/GenBank/DDBJ whole genome shotgun (WGS) entry which is preliminary data.</text>
</comment>
<dbReference type="PANTHER" id="PTHR37512:SF1">
    <property type="entry name" value="NADR_TTD14 AAA DOMAIN-CONTAINING PROTEIN"/>
    <property type="match status" value="1"/>
</dbReference>
<dbReference type="EMBL" id="SNXW01000006">
    <property type="protein sequence ID" value="TDP82259.1"/>
    <property type="molecule type" value="Genomic_DNA"/>
</dbReference>
<dbReference type="OrthoDB" id="9151999at2"/>